<evidence type="ECO:0000256" key="3">
    <source>
        <dbReference type="SAM" id="MobiDB-lite"/>
    </source>
</evidence>
<dbReference type="GO" id="GO:0016423">
    <property type="term" value="F:tRNA (guanine) methyltransferase activity"/>
    <property type="evidence" value="ECO:0007669"/>
    <property type="project" value="InterPro"/>
</dbReference>
<evidence type="ECO:0000313" key="6">
    <source>
        <dbReference type="Proteomes" id="UP000789390"/>
    </source>
</evidence>
<dbReference type="PANTHER" id="PTHR12029:SF11">
    <property type="entry name" value="METHYLTRANSFERASE TARBP1-RELATED"/>
    <property type="match status" value="1"/>
</dbReference>
<evidence type="ECO:0000256" key="1">
    <source>
        <dbReference type="ARBA" id="ARBA00022603"/>
    </source>
</evidence>
<evidence type="ECO:0000259" key="4">
    <source>
        <dbReference type="Pfam" id="PF00588"/>
    </source>
</evidence>
<feature type="compositionally biased region" description="Basic and acidic residues" evidence="3">
    <location>
        <begin position="1626"/>
        <end position="1638"/>
    </location>
</feature>
<accession>A0A8J2RX76</accession>
<feature type="domain" description="tRNA/rRNA methyltransferase SpoU type" evidence="4">
    <location>
        <begin position="1287"/>
        <end position="1426"/>
    </location>
</feature>
<feature type="region of interest" description="Disordered" evidence="3">
    <location>
        <begin position="1616"/>
        <end position="1661"/>
    </location>
</feature>
<dbReference type="CDD" id="cd18091">
    <property type="entry name" value="SpoU-like_TRM3-like"/>
    <property type="match status" value="1"/>
</dbReference>
<keyword evidence="1" id="KW-0489">Methyltransferase</keyword>
<gene>
    <name evidence="5" type="ORF">DGAL_LOCUS12391</name>
</gene>
<dbReference type="InterPro" id="IPR044748">
    <property type="entry name" value="Trm3/TARBP1_C"/>
</dbReference>
<evidence type="ECO:0000256" key="2">
    <source>
        <dbReference type="ARBA" id="ARBA00022679"/>
    </source>
</evidence>
<organism evidence="5 6">
    <name type="scientific">Daphnia galeata</name>
    <dbReference type="NCBI Taxonomy" id="27404"/>
    <lineage>
        <taxon>Eukaryota</taxon>
        <taxon>Metazoa</taxon>
        <taxon>Ecdysozoa</taxon>
        <taxon>Arthropoda</taxon>
        <taxon>Crustacea</taxon>
        <taxon>Branchiopoda</taxon>
        <taxon>Diplostraca</taxon>
        <taxon>Cladocera</taxon>
        <taxon>Anomopoda</taxon>
        <taxon>Daphniidae</taxon>
        <taxon>Daphnia</taxon>
    </lineage>
</organism>
<keyword evidence="2" id="KW-0808">Transferase</keyword>
<dbReference type="PANTHER" id="PTHR12029">
    <property type="entry name" value="RNA METHYLTRANSFERASE"/>
    <property type="match status" value="1"/>
</dbReference>
<evidence type="ECO:0000313" key="5">
    <source>
        <dbReference type="EMBL" id="CAH0108933.1"/>
    </source>
</evidence>
<dbReference type="OrthoDB" id="241340at2759"/>
<dbReference type="InterPro" id="IPR045330">
    <property type="entry name" value="TRM3/TARBP1"/>
</dbReference>
<dbReference type="Pfam" id="PF00588">
    <property type="entry name" value="SpoU_methylase"/>
    <property type="match status" value="1"/>
</dbReference>
<dbReference type="Gene3D" id="3.40.1280.10">
    <property type="match status" value="1"/>
</dbReference>
<dbReference type="GO" id="GO:0003723">
    <property type="term" value="F:RNA binding"/>
    <property type="evidence" value="ECO:0007669"/>
    <property type="project" value="InterPro"/>
</dbReference>
<dbReference type="InterPro" id="IPR029026">
    <property type="entry name" value="tRNA_m1G_MTases_N"/>
</dbReference>
<dbReference type="InterPro" id="IPR001537">
    <property type="entry name" value="SpoU_MeTrfase"/>
</dbReference>
<dbReference type="EMBL" id="CAKKLH010000289">
    <property type="protein sequence ID" value="CAH0108933.1"/>
    <property type="molecule type" value="Genomic_DNA"/>
</dbReference>
<keyword evidence="6" id="KW-1185">Reference proteome</keyword>
<dbReference type="GO" id="GO:0030488">
    <property type="term" value="P:tRNA methylation"/>
    <property type="evidence" value="ECO:0007669"/>
    <property type="project" value="InterPro"/>
</dbReference>
<dbReference type="InterPro" id="IPR029028">
    <property type="entry name" value="Alpha/beta_knot_MTases"/>
</dbReference>
<name>A0A8J2RX76_9CRUS</name>
<dbReference type="SUPFAM" id="SSF75217">
    <property type="entry name" value="alpha/beta knot"/>
    <property type="match status" value="1"/>
</dbReference>
<dbReference type="Proteomes" id="UP000789390">
    <property type="component" value="Unassembled WGS sequence"/>
</dbReference>
<comment type="caution">
    <text evidence="5">The sequence shown here is derived from an EMBL/GenBank/DDBJ whole genome shotgun (WGS) entry which is preliminary data.</text>
</comment>
<protein>
    <recommendedName>
        <fullName evidence="4">tRNA/rRNA methyltransferase SpoU type domain-containing protein</fullName>
    </recommendedName>
</protein>
<feature type="compositionally biased region" description="Acidic residues" evidence="3">
    <location>
        <begin position="1647"/>
        <end position="1661"/>
    </location>
</feature>
<sequence>MSEDYLAVLNFVSVKSLEEAIEKVVDEIKSSTDLIHNWTVLHQLLKSVAKDVKIMAKVIVNICLQHLKKQDTCIVQTRFICKILIVLVEKAEKEEFEKELETFLDYLQFNIIRQSNAHQLHDDCAIDYQTATTVLSLTFPTFVKVGLLKNPAKLLEVISAMIQSKNENSIVESLAFMLPSVIHYESLFETVCKSIQTLFEADEDLDKISNHPGLTALCSIADILFSKTFKHNVFQETWFHHGIQRGLSNPAALNRKRSQYLLKRYVDATEADVKLFNDFFLVMETLEEKQMHIINPVLPRMKSLEERILEKKESDCAWIQCIYKRLLSHENIQVIKWGLHNLCLVKVEFWPDMGHSDWLYDVLLTGLNNMVFYVREKADQLPQLGTDLEQLLQKCATLETEREGFFVRLLRGISAVPWNAVGLFHLANAFASIPPNEILDGEALQIVLEFLRSGLHTHHPLLRGAIQGLMLEFVLKMTITSQTNLLWVALILATLNPRECFIRTTPLHAVLRKWIRDRFTPIQHGQLLSQLLTMHFEPSNDVRTTYSVDVTAVSRFAVLLLDAETTDIEGMRQLQMRLEPLENCHTRLYADPRLLNQRMKLMVTLLDEVRSTNSTAVVRLIFPLTESVIHYCLDQIESLSNYTSVCESLAVLESIAKTEDLLGVIATSKTKLEILARKLLDGCSVLDKFKSISIMFLIVRFDQSTVDQFIREIIYRKMHCNAPQRDDSALEHVTWGAFMSHYFSQLWALLLQRLPYIDPKLNSEELVNEAISAMDIAGVEAIKSIFGCLAHLLPHICDSNPALCRSSLQASWTSCFEYRRADHFWDLMKGFAKMAFTNSLMEQPEIRPQLFGFLSELKNQGENILELFNYAAECVIDIWTNEVFPSNDSYAIQFILDLTNFGLIHRRDEMIFFETCAFVRSLGERCPANINLRSEDMADGKVRFQGLRFLLSLNKLNEQHMSMVESLVEAYLNEDRVMSSTKTRYFSSSHGHRVKHRLWVALIMLQDLLPLGHRQKTEIMEAALSGLIDDNPQPSVRFLQEWSVTRAIYLSVELEQVFWRTMDDAVQQRAGSMVSFLSIIGHVTRCLAQSDRLENFASNGFPRVIPWAMAQHFTPRLYATVILDVMWSICESAKIQSLLEKYSTTRRILLVAPDMPNTQRNLEKLCQDFYFSVFHPLDHFTLETLCFHLPRLSHLVAEEWLPVDWFKDIPSWIPHRDMDGRLADCNPAEWVARAAGGAPAFTQDDSVSPAMAVRNVQKKITPWKQMLPDVNSLVVSASRKKTTTNDLIVIASLVDRVPNLGGLCRTCEVLGVRDFVLSSLRVTEEKDFISLSVSAEKWINVLEIKPFQLVEYVKQLKLEGYTVVGAEQTASSQPLNHFTFPKKSALILGHEKEGIPVELIQHLDVCVEVPQEGIIRSMNVHVTGAIGECCECEMTFVNVNIKDKDTFLLRLTWIENTGEISLFDYGNCKTWKGRIEEEQSHKIASLLQLNMTDYKFQLEQAVKPSSTTHSITLTDNILAIKKLTSSGVLFNIAVIPLHELELTTSLPEFMVDISKSITKMSDELIAKDSLIDKLNKEIKLLMDKCQKYVEIVENLTPSLYTQFSIAFNHLKERLSTETPGRAESPSIDHHMDGSETKKSSASKVDSDFDADTDVDTDYEEN</sequence>
<proteinExistence type="predicted"/>
<reference evidence="5" key="1">
    <citation type="submission" date="2021-11" db="EMBL/GenBank/DDBJ databases">
        <authorList>
            <person name="Schell T."/>
        </authorList>
    </citation>
    <scope>NUCLEOTIDE SEQUENCE</scope>
    <source>
        <strain evidence="5">M5</strain>
    </source>
</reference>